<dbReference type="InterPro" id="IPR003593">
    <property type="entry name" value="AAA+_ATPase"/>
</dbReference>
<protein>
    <submittedName>
        <fullName evidence="5">Type II secretory pathway, ATPase PulE/Tfp pilus assembly pathway, ATPase PilB</fullName>
    </submittedName>
</protein>
<dbReference type="InterPro" id="IPR037257">
    <property type="entry name" value="T2SS_E_N_sf"/>
</dbReference>
<organism evidence="5 6">
    <name type="scientific">Georgfuchsia toluolica</name>
    <dbReference type="NCBI Taxonomy" id="424218"/>
    <lineage>
        <taxon>Bacteria</taxon>
        <taxon>Pseudomonadati</taxon>
        <taxon>Pseudomonadota</taxon>
        <taxon>Betaproteobacteria</taxon>
        <taxon>Nitrosomonadales</taxon>
        <taxon>Sterolibacteriaceae</taxon>
        <taxon>Georgfuchsia</taxon>
    </lineage>
</organism>
<dbReference type="SMART" id="SM00382">
    <property type="entry name" value="AAA"/>
    <property type="match status" value="1"/>
</dbReference>
<dbReference type="GO" id="GO:0005886">
    <property type="term" value="C:plasma membrane"/>
    <property type="evidence" value="ECO:0007669"/>
    <property type="project" value="TreeGrafter"/>
</dbReference>
<dbReference type="Pfam" id="PF05157">
    <property type="entry name" value="MshEN"/>
    <property type="match status" value="1"/>
</dbReference>
<accession>A0A916N912</accession>
<dbReference type="PANTHER" id="PTHR30258">
    <property type="entry name" value="TYPE II SECRETION SYSTEM PROTEIN GSPE-RELATED"/>
    <property type="match status" value="1"/>
</dbReference>
<evidence type="ECO:0000313" key="5">
    <source>
        <dbReference type="EMBL" id="CAG4883932.1"/>
    </source>
</evidence>
<sequence>MAPIVEQSSGELLGVVQIINNKAGYPFAQVSEEGVKGLCETLAIAFAQRSKPATLVRSKYDFLVAEAIVTADELDLAKRTARKDGRGLEEVLIKEYQVTLPALGAALSKFFNVPYEPFKSDRIKPADLLKNLKRDYIEQNHWLPIDDTTEGVVVLCLDPEQIRNSRIVSNIFPRSKIAYRVSTIKEFIETVDHFFGASGPELDATSVGDLLSSMDEGEIDSGDSSSDDVSAAADNELVKLVNKIIIDAYQQGASDIHIEPGPGKEKTLIRFRKDGSLVKYIDVPAMYRNALAARIKIMCDLDISEKRRPQDGKIKFKKFGPLDIELRVATIPSAGGVEDVVMRILAAGEPIPLDKLGVLPGNLEQLKKTISKPYGLFFVCGPTGSGKTTTLHSILKFLNTPDTKIWTAEDPVEITQKGLRQCQINKKAGMDFAVIMKSFLRADPDIIMVGEMRDKETTSIGIEASLTGHLVFATLHTNSAPESVIRLLDMGMDPFNFADALLGILAQRLAKRLCGKCKEAYNPDAEEMKLFLTEYCTELINTESFKRQGKAAYENVYRRLLKDYGKDGKFVMYRPKGCPECGGSGYKGRLGLHELMVGTDAVKKLIQEHARVAELFAQALEDGMLTLKMDGMEKVLQGITDLKQVRAVCIK</sequence>
<dbReference type="Gene3D" id="3.40.50.300">
    <property type="entry name" value="P-loop containing nucleotide triphosphate hydrolases"/>
    <property type="match status" value="1"/>
</dbReference>
<evidence type="ECO:0000256" key="2">
    <source>
        <dbReference type="ARBA" id="ARBA00022741"/>
    </source>
</evidence>
<dbReference type="CDD" id="cd01129">
    <property type="entry name" value="PulE-GspE-like"/>
    <property type="match status" value="1"/>
</dbReference>
<dbReference type="InterPro" id="IPR007831">
    <property type="entry name" value="T2SS_GspE_N"/>
</dbReference>
<dbReference type="InterPro" id="IPR001482">
    <property type="entry name" value="T2SS/T4SS_dom"/>
</dbReference>
<evidence type="ECO:0000259" key="4">
    <source>
        <dbReference type="PROSITE" id="PS00662"/>
    </source>
</evidence>
<dbReference type="SUPFAM" id="SSF52540">
    <property type="entry name" value="P-loop containing nucleoside triphosphate hydrolases"/>
    <property type="match status" value="1"/>
</dbReference>
<dbReference type="Gene3D" id="3.30.450.90">
    <property type="match status" value="1"/>
</dbReference>
<feature type="domain" description="Bacterial type II secretion system protein E" evidence="4">
    <location>
        <begin position="440"/>
        <end position="454"/>
    </location>
</feature>
<evidence type="ECO:0000313" key="6">
    <source>
        <dbReference type="Proteomes" id="UP000742786"/>
    </source>
</evidence>
<keyword evidence="3" id="KW-0067">ATP-binding</keyword>
<dbReference type="PANTHER" id="PTHR30258:SF2">
    <property type="entry name" value="COMG OPERON PROTEIN 1"/>
    <property type="match status" value="1"/>
</dbReference>
<dbReference type="PROSITE" id="PS00662">
    <property type="entry name" value="T2SP_E"/>
    <property type="match status" value="1"/>
</dbReference>
<name>A0A916N912_9PROT</name>
<dbReference type="Proteomes" id="UP000742786">
    <property type="component" value="Unassembled WGS sequence"/>
</dbReference>
<keyword evidence="6" id="KW-1185">Reference proteome</keyword>
<evidence type="ECO:0000256" key="3">
    <source>
        <dbReference type="ARBA" id="ARBA00022840"/>
    </source>
</evidence>
<dbReference type="SUPFAM" id="SSF160246">
    <property type="entry name" value="EspE N-terminal domain-like"/>
    <property type="match status" value="1"/>
</dbReference>
<dbReference type="Pfam" id="PF00437">
    <property type="entry name" value="T2SSE"/>
    <property type="match status" value="1"/>
</dbReference>
<proteinExistence type="inferred from homology"/>
<reference evidence="5" key="1">
    <citation type="submission" date="2021-04" db="EMBL/GenBank/DDBJ databases">
        <authorList>
            <person name="Hornung B."/>
        </authorList>
    </citation>
    <scope>NUCLEOTIDE SEQUENCE</scope>
    <source>
        <strain evidence="5">G5G6</strain>
    </source>
</reference>
<dbReference type="GO" id="GO:0016887">
    <property type="term" value="F:ATP hydrolysis activity"/>
    <property type="evidence" value="ECO:0007669"/>
    <property type="project" value="TreeGrafter"/>
</dbReference>
<comment type="caution">
    <text evidence="5">The sequence shown here is derived from an EMBL/GenBank/DDBJ whole genome shotgun (WGS) entry which is preliminary data.</text>
</comment>
<dbReference type="InterPro" id="IPR027417">
    <property type="entry name" value="P-loop_NTPase"/>
</dbReference>
<comment type="similarity">
    <text evidence="1">Belongs to the GSP E family.</text>
</comment>
<evidence type="ECO:0000256" key="1">
    <source>
        <dbReference type="ARBA" id="ARBA00006611"/>
    </source>
</evidence>
<dbReference type="EMBL" id="CAJQUM010000001">
    <property type="protein sequence ID" value="CAG4883932.1"/>
    <property type="molecule type" value="Genomic_DNA"/>
</dbReference>
<keyword evidence="2" id="KW-0547">Nucleotide-binding</keyword>
<dbReference type="GO" id="GO:0005524">
    <property type="term" value="F:ATP binding"/>
    <property type="evidence" value="ECO:0007669"/>
    <property type="project" value="UniProtKB-KW"/>
</dbReference>
<gene>
    <name evidence="5" type="ORF">GTOL_11815</name>
</gene>
<dbReference type="AlphaFoldDB" id="A0A916N912"/>